<protein>
    <submittedName>
        <fullName evidence="2">Uncharacterized protein</fullName>
    </submittedName>
</protein>
<accession>A0A6C0ES73</accession>
<sequence length="123" mass="14467">MNFDKYTPFETTILNKDEVIGLKAASYKKFNSNYTPCNTKKKIQHEDVIENTPVLTNRINNTHFLSLVENKYNKYNDNDEIPELSKSNLKKSNDKNDYITQFYIGSLSAVGLYIFFRYLYVKK</sequence>
<dbReference type="AlphaFoldDB" id="A0A6C0ES73"/>
<proteinExistence type="predicted"/>
<name>A0A6C0ES73_9ZZZZ</name>
<keyword evidence="1" id="KW-0812">Transmembrane</keyword>
<feature type="transmembrane region" description="Helical" evidence="1">
    <location>
        <begin position="98"/>
        <end position="120"/>
    </location>
</feature>
<keyword evidence="1" id="KW-0472">Membrane</keyword>
<organism evidence="2">
    <name type="scientific">viral metagenome</name>
    <dbReference type="NCBI Taxonomy" id="1070528"/>
    <lineage>
        <taxon>unclassified sequences</taxon>
        <taxon>metagenomes</taxon>
        <taxon>organismal metagenomes</taxon>
    </lineage>
</organism>
<evidence type="ECO:0000313" key="2">
    <source>
        <dbReference type="EMBL" id="QHT31582.1"/>
    </source>
</evidence>
<keyword evidence="1" id="KW-1133">Transmembrane helix</keyword>
<dbReference type="EMBL" id="MN738924">
    <property type="protein sequence ID" value="QHT31582.1"/>
    <property type="molecule type" value="Genomic_DNA"/>
</dbReference>
<reference evidence="2" key="1">
    <citation type="journal article" date="2020" name="Nature">
        <title>Giant virus diversity and host interactions through global metagenomics.</title>
        <authorList>
            <person name="Schulz F."/>
            <person name="Roux S."/>
            <person name="Paez-Espino D."/>
            <person name="Jungbluth S."/>
            <person name="Walsh D.A."/>
            <person name="Denef V.J."/>
            <person name="McMahon K.D."/>
            <person name="Konstantinidis K.T."/>
            <person name="Eloe-Fadrosh E.A."/>
            <person name="Kyrpides N.C."/>
            <person name="Woyke T."/>
        </authorList>
    </citation>
    <scope>NUCLEOTIDE SEQUENCE</scope>
    <source>
        <strain evidence="2">GVMAG-M-3300009155-48</strain>
    </source>
</reference>
<evidence type="ECO:0000256" key="1">
    <source>
        <dbReference type="SAM" id="Phobius"/>
    </source>
</evidence>